<dbReference type="PANTHER" id="PTHR35546">
    <property type="entry name" value="F-BOX PROTEIN INTERACTION DOMAIN PROTEIN-RELATED"/>
    <property type="match status" value="1"/>
</dbReference>
<sequence>MDCSKRSAMAGIPDDALVEILSLLPAKFLCRSNLETPISSSSSEDWSSDYCVSVDGQHYVSDDSNNCSGEDSDSFSCEDTDKSGSIDKNSPPGVHGHFINLLGKPASLVDASFSFLKSNPRIGTITLLDSCGGLLLLGNVRDMDMCDNETPGYIVCNPATERWALVPSSGCIWTALEEPLFEEEPLVRDDTRCDWQKTNVATYLTFDPAISQHFQLIEFCHTSELGTVHTYSSETGLWNDRTRQRREWKRGGKWEMHKTITSMSGSIFFNKMLHLVIIPRKGRELIAAIDGEGKTCKTIRWLENHSVPVFVGESKGLLHCVSVSGHPEGNSCNMTELSMWVLEDYCAEEWKLKHTVSFQSFLEKRVASLAQTTMWLPFVQITIWFSLFSTGTTN</sequence>
<gene>
    <name evidence="2" type="primary">ga28103</name>
    <name evidence="2" type="ORF">PR202_ga28103</name>
</gene>
<evidence type="ECO:0008006" key="4">
    <source>
        <dbReference type="Google" id="ProtNLM"/>
    </source>
</evidence>
<proteinExistence type="predicted"/>
<keyword evidence="3" id="KW-1185">Reference proteome</keyword>
<evidence type="ECO:0000313" key="2">
    <source>
        <dbReference type="EMBL" id="GJN10044.1"/>
    </source>
</evidence>
<dbReference type="Proteomes" id="UP001054889">
    <property type="component" value="Unassembled WGS sequence"/>
</dbReference>
<dbReference type="PANTHER" id="PTHR35546:SF105">
    <property type="entry name" value="OS05G0139200 PROTEIN"/>
    <property type="match status" value="1"/>
</dbReference>
<dbReference type="EMBL" id="BQKI01000017">
    <property type="protein sequence ID" value="GJN10044.1"/>
    <property type="molecule type" value="Genomic_DNA"/>
</dbReference>
<dbReference type="InterPro" id="IPR055290">
    <property type="entry name" value="At3g26010-like"/>
</dbReference>
<name>A0AAV5DGV8_ELECO</name>
<comment type="caution">
    <text evidence="2">The sequence shown here is derived from an EMBL/GenBank/DDBJ whole genome shotgun (WGS) entry which is preliminary data.</text>
</comment>
<organism evidence="2 3">
    <name type="scientific">Eleusine coracana subsp. coracana</name>
    <dbReference type="NCBI Taxonomy" id="191504"/>
    <lineage>
        <taxon>Eukaryota</taxon>
        <taxon>Viridiplantae</taxon>
        <taxon>Streptophyta</taxon>
        <taxon>Embryophyta</taxon>
        <taxon>Tracheophyta</taxon>
        <taxon>Spermatophyta</taxon>
        <taxon>Magnoliopsida</taxon>
        <taxon>Liliopsida</taxon>
        <taxon>Poales</taxon>
        <taxon>Poaceae</taxon>
        <taxon>PACMAD clade</taxon>
        <taxon>Chloridoideae</taxon>
        <taxon>Cynodonteae</taxon>
        <taxon>Eleusininae</taxon>
        <taxon>Eleusine</taxon>
    </lineage>
</organism>
<reference evidence="2" key="1">
    <citation type="journal article" date="2018" name="DNA Res.">
        <title>Multiple hybrid de novo genome assembly of finger millet, an orphan allotetraploid crop.</title>
        <authorList>
            <person name="Hatakeyama M."/>
            <person name="Aluri S."/>
            <person name="Balachadran M.T."/>
            <person name="Sivarajan S.R."/>
            <person name="Patrignani A."/>
            <person name="Gruter S."/>
            <person name="Poveda L."/>
            <person name="Shimizu-Inatsugi R."/>
            <person name="Baeten J."/>
            <person name="Francoijs K.J."/>
            <person name="Nataraja K.N."/>
            <person name="Reddy Y.A.N."/>
            <person name="Phadnis S."/>
            <person name="Ravikumar R.L."/>
            <person name="Schlapbach R."/>
            <person name="Sreeman S.M."/>
            <person name="Shimizu K.K."/>
        </authorList>
    </citation>
    <scope>NUCLEOTIDE SEQUENCE</scope>
</reference>
<protein>
    <recommendedName>
        <fullName evidence="4">F-box associated domain-containing protein</fullName>
    </recommendedName>
</protein>
<evidence type="ECO:0000256" key="1">
    <source>
        <dbReference type="SAM" id="MobiDB-lite"/>
    </source>
</evidence>
<accession>A0AAV5DGV8</accession>
<feature type="region of interest" description="Disordered" evidence="1">
    <location>
        <begin position="62"/>
        <end position="90"/>
    </location>
</feature>
<reference evidence="2" key="2">
    <citation type="submission" date="2021-12" db="EMBL/GenBank/DDBJ databases">
        <title>Resequencing data analysis of finger millet.</title>
        <authorList>
            <person name="Hatakeyama M."/>
            <person name="Aluri S."/>
            <person name="Balachadran M.T."/>
            <person name="Sivarajan S.R."/>
            <person name="Poveda L."/>
            <person name="Shimizu-Inatsugi R."/>
            <person name="Schlapbach R."/>
            <person name="Sreeman S.M."/>
            <person name="Shimizu K.K."/>
        </authorList>
    </citation>
    <scope>NUCLEOTIDE SEQUENCE</scope>
</reference>
<evidence type="ECO:0000313" key="3">
    <source>
        <dbReference type="Proteomes" id="UP001054889"/>
    </source>
</evidence>
<dbReference type="AlphaFoldDB" id="A0AAV5DGV8"/>